<feature type="active site" description="For nuclease activity" evidence="15">
    <location>
        <position position="1134"/>
    </location>
</feature>
<dbReference type="Pfam" id="PF12705">
    <property type="entry name" value="PDDEXK_1"/>
    <property type="match status" value="1"/>
</dbReference>
<comment type="miscellaneous">
    <text evidence="15">In the RecBCD complex, RecB has a slow 3'-5' helicase, an exonuclease activity and loads RecA onto ssDNA, RecD has a fast 5'-3' helicase activity, while RecC stimulates the ATPase and processivity of the RecB helicase and contributes to recognition of the Chi site.</text>
</comment>
<keyword evidence="4 15" id="KW-0227">DNA damage</keyword>
<feature type="region of interest" description="Nuclease activity, interacts with RecD and RecA" evidence="15">
    <location>
        <begin position="957"/>
        <end position="1225"/>
    </location>
</feature>
<evidence type="ECO:0000256" key="1">
    <source>
        <dbReference type="ARBA" id="ARBA00022722"/>
    </source>
</evidence>
<dbReference type="EMBL" id="JBHRSJ010000019">
    <property type="protein sequence ID" value="MFC2972748.1"/>
    <property type="molecule type" value="Genomic_DNA"/>
</dbReference>
<comment type="domain">
    <text evidence="15">The C-terminal domain has nuclease activity and interacts with RecD. It interacts with RecA, facilitating its loading onto ssDNA.</text>
</comment>
<gene>
    <name evidence="15" type="primary">recB</name>
    <name evidence="20" type="ORF">ACFOJE_11050</name>
</gene>
<dbReference type="InterPro" id="IPR004586">
    <property type="entry name" value="RecB"/>
</dbReference>
<evidence type="ECO:0000256" key="16">
    <source>
        <dbReference type="PROSITE-ProRule" id="PRU00560"/>
    </source>
</evidence>
<comment type="catalytic activity">
    <reaction evidence="13 15">
        <text>Couples ATP hydrolysis with the unwinding of duplex DNA by translocating in the 3'-5' direction.</text>
        <dbReference type="EC" id="5.6.2.4"/>
    </reaction>
</comment>
<comment type="domain">
    <text evidence="15">The N-terminal DNA-binding domain is a ssDNA-dependent ATPase and has ATP-dependent 3'-5' helicase function. This domain interacts with RecC.</text>
</comment>
<feature type="domain" description="UvrD-like helicase C-terminal" evidence="19">
    <location>
        <begin position="501"/>
        <end position="779"/>
    </location>
</feature>
<proteinExistence type="inferred from homology"/>
<keyword evidence="8 15" id="KW-0067">ATP-binding</keyword>
<evidence type="ECO:0000256" key="10">
    <source>
        <dbReference type="ARBA" id="ARBA00023125"/>
    </source>
</evidence>
<sequence length="1225" mass="134384">MSLDLLHAPFDGRSLIEASAGTGKTWTLTALYARLLLERQLGVGQILVVTYTTAATAELRERIRARLAELLALYDGVPSGDAFLNDLHARHPGEEARRRLLLAVHGFDEAAIFTIHGFCQRALQDAAFEAGGDFDSELTQDDREVLDALLADAWRAELAAADPAWAGFLAKSGITPVWLRERLRSHLGKPYLRVEPHALPAPADFEAARAAWECAAGLWRKNGADWVAELANHGGLSQTTHKPVKFALWAGELDAYFADPAALFEPPEGLRKFGSEALAKACKKGYDAPSCQLALALDELSKILGDSLPAGQARLVALQVRLLARLNEELPARKAEQRLLAFDDLLNRLDQALQGPAGEHLAATLRERYPLALIDEFQDTDPVQYAIFSRIYPAGPVVPGVTSGSMARKASSEERDSTAGTARSEGEADADSESRSSPGADLCFVGDPKQAIYAFRGADLATYLKARGEARRQYNLPTNYRSTPELIQALNLLFARPRPFAEPGLDYPPVQASSKPRAKLVLPALDETERGAPLGLVWLGDDYLSKGEAGARVAVDTARRIAALLAAGAEGRAYFEEGGERTALKGGDIAILVANHRQAGEIAAELAARGVPSVRRGRDSVWQSEEAQELAAVLAAYAEPGREGVLRYALATRLLGRNAVELARCQDDEAAWDLEREAAERYHQLWQQHGFMRAFRAWLDEQNVAERLLELADGERRLTNLLHLAELLQAASLERPGLEPLLAWFDAQRRSEGGGDEVLLRLESDAERVQIVTVHTSKGLEYPLVFCPYLWDGRLLGKHKDSARCHDEDGRPLLDLGSDQLDDNLQRARREIFAEQLRLAYVAVTRARDRLWLHWGPVDCKPKKDGSLAEEGLHTSALAWLLHGRKLPGEDALSELAAHLAGCVGETLRGELDALVDASAGTCERLAPLADEATAQGQIRARTPQRLAELTRSLYSAWRIGSFSGLAAGKHMEAPDRDSLSMPDASEPGAGFHAFPRGARSGTCLHAILESWARGKGRLETLVEPALEAHGLPVDWSALTADQLQRVLDCDLDGRGLRLSALDPGRRLPELGFTFPVAGLDVQRLRAVLTDPAMGLAEPLREAAGRLEFDSLRGFLKGFIDLTFEHEGRWYIADYKSNWLGPDAGHYGGERLLQALAGEHYYLQYLIYLVALRRFLRQRLADFRDEQLGGAFYLFLRGMPEAGVYFARPADGLLDALDRLFAEGR</sequence>
<evidence type="ECO:0000313" key="21">
    <source>
        <dbReference type="Proteomes" id="UP001595457"/>
    </source>
</evidence>
<organism evidence="20 21">
    <name type="scientific">Azotobacter bryophylli</name>
    <dbReference type="NCBI Taxonomy" id="1986537"/>
    <lineage>
        <taxon>Bacteria</taxon>
        <taxon>Pseudomonadati</taxon>
        <taxon>Pseudomonadota</taxon>
        <taxon>Gammaproteobacteria</taxon>
        <taxon>Pseudomonadales</taxon>
        <taxon>Pseudomonadaceae</taxon>
        <taxon>Azotobacter</taxon>
    </lineage>
</organism>
<evidence type="ECO:0000256" key="13">
    <source>
        <dbReference type="ARBA" id="ARBA00034617"/>
    </source>
</evidence>
<evidence type="ECO:0000259" key="18">
    <source>
        <dbReference type="PROSITE" id="PS51198"/>
    </source>
</evidence>
<keyword evidence="1 15" id="KW-0540">Nuclease</keyword>
<dbReference type="InterPro" id="IPR027417">
    <property type="entry name" value="P-loop_NTPase"/>
</dbReference>
<dbReference type="Gene3D" id="1.10.3170.10">
    <property type="entry name" value="Recbcd, chain B, domain 2"/>
    <property type="match status" value="1"/>
</dbReference>
<dbReference type="Gene3D" id="3.40.50.300">
    <property type="entry name" value="P-loop containing nucleotide triphosphate hydrolases"/>
    <property type="match status" value="2"/>
</dbReference>
<keyword evidence="9 15" id="KW-0460">Magnesium</keyword>
<evidence type="ECO:0000256" key="9">
    <source>
        <dbReference type="ARBA" id="ARBA00022842"/>
    </source>
</evidence>
<evidence type="ECO:0000256" key="4">
    <source>
        <dbReference type="ARBA" id="ARBA00022763"/>
    </source>
</evidence>
<reference evidence="21" key="1">
    <citation type="journal article" date="2019" name="Int. J. Syst. Evol. Microbiol.">
        <title>The Global Catalogue of Microorganisms (GCM) 10K type strain sequencing project: providing services to taxonomists for standard genome sequencing and annotation.</title>
        <authorList>
            <consortium name="The Broad Institute Genomics Platform"/>
            <consortium name="The Broad Institute Genome Sequencing Center for Infectious Disease"/>
            <person name="Wu L."/>
            <person name="Ma J."/>
        </authorList>
    </citation>
    <scope>NUCLEOTIDE SEQUENCE [LARGE SCALE GENOMIC DNA]</scope>
    <source>
        <strain evidence="21">KCTC 62195</strain>
    </source>
</reference>
<comment type="subunit">
    <text evidence="15">Heterotrimer of RecB, RecC and RecD. All subunits contribute to DNA-binding. Interacts with RecA.</text>
</comment>
<name>A0ABV7AUF8_9GAMM</name>
<comment type="catalytic activity">
    <reaction evidence="15">
        <text>Exonucleolytic cleavage (in the presence of ATP) in either 5'- to 3'- or 3'- to 5'-direction to yield 5'-phosphooligonucleotides.</text>
        <dbReference type="EC" id="3.1.11.5"/>
    </reaction>
</comment>
<keyword evidence="6 15" id="KW-0347">Helicase</keyword>
<feature type="region of interest" description="Disordered" evidence="17">
    <location>
        <begin position="402"/>
        <end position="442"/>
    </location>
</feature>
<comment type="function">
    <text evidence="15">A helicase/nuclease that prepares dsDNA breaks (DSB) for recombinational DNA repair. Binds to DSBs and unwinds DNA via a highly rapid and processive ATP-dependent bidirectional helicase activity. Unwinds dsDNA until it encounters a Chi (crossover hotspot instigator) sequence from the 3' direction. Cuts ssDNA a few nucleotides 3' to the Chi site. The properties and activities of the enzyme are changed at Chi. The Chi-altered holoenzyme produces a long 3'-ssDNA overhang and facilitates RecA-binding to the ssDNA for homologous DNA recombination and repair. Holoenzyme degrades any linearized DNA that is unable to undergo homologous recombination. In the holoenzyme this subunit contributes ATPase, 3'-5' helicase, exonuclease activity and loads RecA onto ssDNA.</text>
</comment>
<dbReference type="HAMAP" id="MF_01485">
    <property type="entry name" value="RecB"/>
    <property type="match status" value="1"/>
</dbReference>
<evidence type="ECO:0000256" key="11">
    <source>
        <dbReference type="ARBA" id="ARBA00023204"/>
    </source>
</evidence>
<dbReference type="PANTHER" id="PTHR11070">
    <property type="entry name" value="UVRD / RECB / PCRA DNA HELICASE FAMILY MEMBER"/>
    <property type="match status" value="1"/>
</dbReference>
<evidence type="ECO:0000256" key="12">
    <source>
        <dbReference type="ARBA" id="ARBA00023235"/>
    </source>
</evidence>
<dbReference type="InterPro" id="IPR011604">
    <property type="entry name" value="PDDEXK-like_dom_sf"/>
</dbReference>
<evidence type="ECO:0000256" key="14">
    <source>
        <dbReference type="ARBA" id="ARBA00048988"/>
    </source>
</evidence>
<dbReference type="InterPro" id="IPR000212">
    <property type="entry name" value="DNA_helicase_UvrD/REP"/>
</dbReference>
<dbReference type="InterPro" id="IPR038726">
    <property type="entry name" value="PDDEXK_AddAB-type"/>
</dbReference>
<keyword evidence="10 15" id="KW-0238">DNA-binding</keyword>
<feature type="binding site" evidence="15">
    <location>
        <position position="1134"/>
    </location>
    <ligand>
        <name>Mg(2+)</name>
        <dbReference type="ChEBI" id="CHEBI:18420"/>
    </ligand>
</feature>
<comment type="cofactor">
    <cofactor evidence="15">
        <name>Mg(2+)</name>
        <dbReference type="ChEBI" id="CHEBI:18420"/>
    </cofactor>
    <text evidence="15">Binds 1 Mg(2+) ion per subunit.</text>
</comment>
<feature type="region of interest" description="DNA-binding and helicase activity, interacts with RecC" evidence="15">
    <location>
        <begin position="1"/>
        <end position="890"/>
    </location>
</feature>
<evidence type="ECO:0000256" key="2">
    <source>
        <dbReference type="ARBA" id="ARBA00022723"/>
    </source>
</evidence>
<evidence type="ECO:0000256" key="3">
    <source>
        <dbReference type="ARBA" id="ARBA00022741"/>
    </source>
</evidence>
<feature type="domain" description="UvrD-like helicase ATP-binding" evidence="18">
    <location>
        <begin position="1"/>
        <end position="483"/>
    </location>
</feature>
<keyword evidence="5 15" id="KW-0378">Hydrolase</keyword>
<evidence type="ECO:0000259" key="19">
    <source>
        <dbReference type="PROSITE" id="PS51217"/>
    </source>
</evidence>
<dbReference type="InterPro" id="IPR011335">
    <property type="entry name" value="Restrct_endonuc-II-like"/>
</dbReference>
<dbReference type="PROSITE" id="PS51198">
    <property type="entry name" value="UVRD_HELICASE_ATP_BIND"/>
    <property type="match status" value="1"/>
</dbReference>
<dbReference type="EC" id="5.6.2.4" evidence="15"/>
<dbReference type="Pfam" id="PF00580">
    <property type="entry name" value="UvrD-helicase"/>
    <property type="match status" value="2"/>
</dbReference>
<evidence type="ECO:0000256" key="15">
    <source>
        <dbReference type="HAMAP-Rule" id="MF_01485"/>
    </source>
</evidence>
<dbReference type="SUPFAM" id="SSF52980">
    <property type="entry name" value="Restriction endonuclease-like"/>
    <property type="match status" value="1"/>
</dbReference>
<keyword evidence="7 15" id="KW-0269">Exonuclease</keyword>
<evidence type="ECO:0000256" key="17">
    <source>
        <dbReference type="SAM" id="MobiDB-lite"/>
    </source>
</evidence>
<evidence type="ECO:0000256" key="7">
    <source>
        <dbReference type="ARBA" id="ARBA00022839"/>
    </source>
</evidence>
<comment type="similarity">
    <text evidence="15">Belongs to the helicase family. UvrD subfamily.</text>
</comment>
<dbReference type="PROSITE" id="PS51217">
    <property type="entry name" value="UVRD_HELICASE_CTER"/>
    <property type="match status" value="1"/>
</dbReference>
<feature type="binding site" evidence="15">
    <location>
        <position position="1006"/>
    </location>
    <ligand>
        <name>Mg(2+)</name>
        <dbReference type="ChEBI" id="CHEBI:18420"/>
    </ligand>
</feature>
<keyword evidence="12 15" id="KW-0413">Isomerase</keyword>
<evidence type="ECO:0000313" key="20">
    <source>
        <dbReference type="EMBL" id="MFC2972748.1"/>
    </source>
</evidence>
<dbReference type="Gene3D" id="1.10.486.10">
    <property type="entry name" value="PCRA, domain 4"/>
    <property type="match status" value="1"/>
</dbReference>
<dbReference type="RefSeq" id="WP_377814399.1">
    <property type="nucleotide sequence ID" value="NZ_JBHRSJ010000019.1"/>
</dbReference>
<dbReference type="PANTHER" id="PTHR11070:SF23">
    <property type="entry name" value="RECBCD ENZYME SUBUNIT RECB"/>
    <property type="match status" value="1"/>
</dbReference>
<dbReference type="Gene3D" id="3.90.320.10">
    <property type="match status" value="1"/>
</dbReference>
<feature type="binding site" evidence="16">
    <location>
        <begin position="18"/>
        <end position="25"/>
    </location>
    <ligand>
        <name>ATP</name>
        <dbReference type="ChEBI" id="CHEBI:30616"/>
    </ligand>
</feature>
<evidence type="ECO:0000256" key="8">
    <source>
        <dbReference type="ARBA" id="ARBA00022840"/>
    </source>
</evidence>
<keyword evidence="21" id="KW-1185">Reference proteome</keyword>
<keyword evidence="2 15" id="KW-0479">Metal-binding</keyword>
<dbReference type="EC" id="3.1.11.5" evidence="15"/>
<protein>
    <recommendedName>
        <fullName evidence="15">RecBCD enzyme subunit RecB</fullName>
        <ecNumber evidence="15">3.1.11.5</ecNumber>
        <ecNumber evidence="15">5.6.2.4</ecNumber>
    </recommendedName>
    <alternativeName>
        <fullName evidence="15">DNA 3'-5' helicase subunit RecB</fullName>
    </alternativeName>
    <alternativeName>
        <fullName evidence="15">Exonuclease V subunit RecB</fullName>
        <shortName evidence="15">ExoV subunit RecB</shortName>
    </alternativeName>
    <alternativeName>
        <fullName evidence="15">Helicase/nuclease RecBCD subunit RecB</fullName>
    </alternativeName>
</protein>
<dbReference type="Proteomes" id="UP001595457">
    <property type="component" value="Unassembled WGS sequence"/>
</dbReference>
<dbReference type="InterPro" id="IPR014016">
    <property type="entry name" value="UvrD-like_ATP-bd"/>
</dbReference>
<evidence type="ECO:0000256" key="5">
    <source>
        <dbReference type="ARBA" id="ARBA00022801"/>
    </source>
</evidence>
<accession>A0ABV7AUF8</accession>
<dbReference type="SUPFAM" id="SSF52540">
    <property type="entry name" value="P-loop containing nucleoside triphosphate hydrolases"/>
    <property type="match status" value="1"/>
</dbReference>
<evidence type="ECO:0000256" key="6">
    <source>
        <dbReference type="ARBA" id="ARBA00022806"/>
    </source>
</evidence>
<keyword evidence="11 15" id="KW-0234">DNA repair</keyword>
<comment type="caution">
    <text evidence="20">The sequence shown here is derived from an EMBL/GenBank/DDBJ whole genome shotgun (WGS) entry which is preliminary data.</text>
</comment>
<keyword evidence="3 15" id="KW-0547">Nucleotide-binding</keyword>
<comment type="catalytic activity">
    <reaction evidence="14 15">
        <text>ATP + H2O = ADP + phosphate + H(+)</text>
        <dbReference type="Rhea" id="RHEA:13065"/>
        <dbReference type="ChEBI" id="CHEBI:15377"/>
        <dbReference type="ChEBI" id="CHEBI:15378"/>
        <dbReference type="ChEBI" id="CHEBI:30616"/>
        <dbReference type="ChEBI" id="CHEBI:43474"/>
        <dbReference type="ChEBI" id="CHEBI:456216"/>
        <dbReference type="EC" id="5.6.2.4"/>
    </reaction>
</comment>
<dbReference type="Pfam" id="PF13361">
    <property type="entry name" value="UvrD_C"/>
    <property type="match status" value="1"/>
</dbReference>
<dbReference type="CDD" id="cd22352">
    <property type="entry name" value="RecB_C-like"/>
    <property type="match status" value="1"/>
</dbReference>
<dbReference type="InterPro" id="IPR014017">
    <property type="entry name" value="DNA_helicase_UvrD-like_C"/>
</dbReference>
<feature type="binding site" evidence="15">
    <location>
        <position position="1121"/>
    </location>
    <ligand>
        <name>Mg(2+)</name>
        <dbReference type="ChEBI" id="CHEBI:18420"/>
    </ligand>
</feature>